<reference evidence="1 2" key="1">
    <citation type="journal article" date="2019" name="Environ. Microbiol.">
        <title>At the nexus of three kingdoms: the genome of the mycorrhizal fungus Gigaspora margarita provides insights into plant, endobacterial and fungal interactions.</title>
        <authorList>
            <person name="Venice F."/>
            <person name="Ghignone S."/>
            <person name="Salvioli di Fossalunga A."/>
            <person name="Amselem J."/>
            <person name="Novero M."/>
            <person name="Xianan X."/>
            <person name="Sedzielewska Toro K."/>
            <person name="Morin E."/>
            <person name="Lipzen A."/>
            <person name="Grigoriev I.V."/>
            <person name="Henrissat B."/>
            <person name="Martin F.M."/>
            <person name="Bonfante P."/>
        </authorList>
    </citation>
    <scope>NUCLEOTIDE SEQUENCE [LARGE SCALE GENOMIC DNA]</scope>
    <source>
        <strain evidence="1 2">BEG34</strain>
    </source>
</reference>
<protein>
    <submittedName>
        <fullName evidence="1">Uncharacterized protein</fullName>
    </submittedName>
</protein>
<sequence>MHMCIRDPIQNPDATCLRCEKEAEDDRHWIVCKANMITIDKIIRQAVDRCQLVKKGKKTRQLGDEQVQEYIEKYKVIYTLSESKLKIRIITEKLQNPLGAINDQKYNIELHHNIISKLYTQIWILSHQGIRRENEGGGIQILCLNKIRTSNERGEQYYRSWVINFIKNNTKAIQLDSVVQ</sequence>
<comment type="caution">
    <text evidence="1">The sequence shown here is derived from an EMBL/GenBank/DDBJ whole genome shotgun (WGS) entry which is preliminary data.</text>
</comment>
<proteinExistence type="predicted"/>
<organism evidence="1 2">
    <name type="scientific">Gigaspora margarita</name>
    <dbReference type="NCBI Taxonomy" id="4874"/>
    <lineage>
        <taxon>Eukaryota</taxon>
        <taxon>Fungi</taxon>
        <taxon>Fungi incertae sedis</taxon>
        <taxon>Mucoromycota</taxon>
        <taxon>Glomeromycotina</taxon>
        <taxon>Glomeromycetes</taxon>
        <taxon>Diversisporales</taxon>
        <taxon>Gigasporaceae</taxon>
        <taxon>Gigaspora</taxon>
    </lineage>
</organism>
<dbReference type="EMBL" id="WTPW01003047">
    <property type="protein sequence ID" value="KAF0356170.1"/>
    <property type="molecule type" value="Genomic_DNA"/>
</dbReference>
<dbReference type="AlphaFoldDB" id="A0A8H3WX27"/>
<keyword evidence="2" id="KW-1185">Reference proteome</keyword>
<name>A0A8H3WX27_GIGMA</name>
<gene>
    <name evidence="1" type="ORF">F8M41_014816</name>
</gene>
<accession>A0A8H3WX27</accession>
<evidence type="ECO:0000313" key="1">
    <source>
        <dbReference type="EMBL" id="KAF0356170.1"/>
    </source>
</evidence>
<evidence type="ECO:0000313" key="2">
    <source>
        <dbReference type="Proteomes" id="UP000439903"/>
    </source>
</evidence>
<dbReference type="Proteomes" id="UP000439903">
    <property type="component" value="Unassembled WGS sequence"/>
</dbReference>